<dbReference type="EMBL" id="KZ824544">
    <property type="protein sequence ID" value="RAK90647.1"/>
    <property type="molecule type" value="Genomic_DNA"/>
</dbReference>
<name>A0ACD1IJZ5_9EURO</name>
<gene>
    <name evidence="1" type="ORF">BO79DRAFT_143514</name>
</gene>
<sequence>GQPSRKLLESWYSSVFIINKISNIYKIHLSEDICVYPVFYSEKLYLYNIFNLLPGQIQDAAISIKVNNQIK</sequence>
<dbReference type="Proteomes" id="UP000249748">
    <property type="component" value="Unassembled WGS sequence"/>
</dbReference>
<protein>
    <submittedName>
        <fullName evidence="1">Uncharacterized protein</fullName>
    </submittedName>
</protein>
<reference evidence="1" key="1">
    <citation type="submission" date="2018-02" db="EMBL/GenBank/DDBJ databases">
        <title>The genomes of Aspergillus section Nigri reveals drivers in fungal speciation.</title>
        <authorList>
            <consortium name="DOE Joint Genome Institute"/>
            <person name="Vesth T.C."/>
            <person name="Nybo J."/>
            <person name="Theobald S."/>
            <person name="Brandl J."/>
            <person name="Frisvad J.C."/>
            <person name="Nielsen K.F."/>
            <person name="Lyhne E.K."/>
            <person name="Kogle M.E."/>
            <person name="Kuo A."/>
            <person name="Riley R."/>
            <person name="Clum A."/>
            <person name="Nolan M."/>
            <person name="Lipzen A."/>
            <person name="Salamov A."/>
            <person name="Henrissat B."/>
            <person name="Wiebenga A."/>
            <person name="De vries R.P."/>
            <person name="Grigoriev I.V."/>
            <person name="Mortensen U.H."/>
            <person name="Andersen M.R."/>
            <person name="Baker S.E."/>
        </authorList>
    </citation>
    <scope>NUCLEOTIDE SEQUENCE</scope>
    <source>
        <strain evidence="1">CBS 115574</strain>
    </source>
</reference>
<proteinExistence type="predicted"/>
<keyword evidence="2" id="KW-1185">Reference proteome</keyword>
<accession>A0ACD1IJZ5</accession>
<feature type="non-terminal residue" evidence="1">
    <location>
        <position position="1"/>
    </location>
</feature>
<evidence type="ECO:0000313" key="1">
    <source>
        <dbReference type="EMBL" id="RAK90647.1"/>
    </source>
</evidence>
<organism evidence="1 2">
    <name type="scientific">Aspergillus costaricaensis CBS 115574</name>
    <dbReference type="NCBI Taxonomy" id="1448317"/>
    <lineage>
        <taxon>Eukaryota</taxon>
        <taxon>Fungi</taxon>
        <taxon>Dikarya</taxon>
        <taxon>Ascomycota</taxon>
        <taxon>Pezizomycotina</taxon>
        <taxon>Eurotiomycetes</taxon>
        <taxon>Eurotiomycetidae</taxon>
        <taxon>Eurotiales</taxon>
        <taxon>Aspergillaceae</taxon>
        <taxon>Aspergillus</taxon>
        <taxon>Aspergillus subgen. Circumdati</taxon>
    </lineage>
</organism>
<evidence type="ECO:0000313" key="2">
    <source>
        <dbReference type="Proteomes" id="UP000249748"/>
    </source>
</evidence>